<keyword evidence="7 9" id="KW-0067">ATP-binding</keyword>
<dbReference type="GO" id="GO:0019288">
    <property type="term" value="P:isopentenyl diphosphate biosynthetic process, methylerythritol 4-phosphate pathway"/>
    <property type="evidence" value="ECO:0007669"/>
    <property type="project" value="UniProtKB-UniRule"/>
</dbReference>
<evidence type="ECO:0000256" key="2">
    <source>
        <dbReference type="ARBA" id="ARBA00012052"/>
    </source>
</evidence>
<dbReference type="InterPro" id="IPR036554">
    <property type="entry name" value="GHMP_kinase_C_sf"/>
</dbReference>
<feature type="active site" evidence="9">
    <location>
        <position position="8"/>
    </location>
</feature>
<evidence type="ECO:0000256" key="6">
    <source>
        <dbReference type="ARBA" id="ARBA00022777"/>
    </source>
</evidence>
<dbReference type="Gene3D" id="3.30.70.890">
    <property type="entry name" value="GHMP kinase, C-terminal domain"/>
    <property type="match status" value="1"/>
</dbReference>
<dbReference type="InterPro" id="IPR006204">
    <property type="entry name" value="GHMP_kinase_N_dom"/>
</dbReference>
<evidence type="ECO:0000259" key="10">
    <source>
        <dbReference type="Pfam" id="PF00288"/>
    </source>
</evidence>
<dbReference type="PIRSF" id="PIRSF010376">
    <property type="entry name" value="IspE"/>
    <property type="match status" value="1"/>
</dbReference>
<dbReference type="SUPFAM" id="SSF54211">
    <property type="entry name" value="Ribosomal protein S5 domain 2-like"/>
    <property type="match status" value="1"/>
</dbReference>
<keyword evidence="9" id="KW-0414">Isoprene biosynthesis</keyword>
<dbReference type="GO" id="GO:0005524">
    <property type="term" value="F:ATP binding"/>
    <property type="evidence" value="ECO:0007669"/>
    <property type="project" value="UniProtKB-UniRule"/>
</dbReference>
<dbReference type="HAMAP" id="MF_00061">
    <property type="entry name" value="IspE"/>
    <property type="match status" value="1"/>
</dbReference>
<evidence type="ECO:0000256" key="1">
    <source>
        <dbReference type="ARBA" id="ARBA00009684"/>
    </source>
</evidence>
<dbReference type="GO" id="GO:0016114">
    <property type="term" value="P:terpenoid biosynthetic process"/>
    <property type="evidence" value="ECO:0007669"/>
    <property type="project" value="UniProtKB-UniRule"/>
</dbReference>
<evidence type="ECO:0000256" key="7">
    <source>
        <dbReference type="ARBA" id="ARBA00022840"/>
    </source>
</evidence>
<evidence type="ECO:0000313" key="13">
    <source>
        <dbReference type="Proteomes" id="UP000199226"/>
    </source>
</evidence>
<evidence type="ECO:0000256" key="5">
    <source>
        <dbReference type="ARBA" id="ARBA00022741"/>
    </source>
</evidence>
<dbReference type="OrthoDB" id="9809438at2"/>
<comment type="pathway">
    <text evidence="9">Isoprenoid biosynthesis; isopentenyl diphosphate biosynthesis via DXP pathway; isopentenyl diphosphate from 1-deoxy-D-xylulose 5-phosphate: step 3/6.</text>
</comment>
<dbReference type="PANTHER" id="PTHR43527:SF2">
    <property type="entry name" value="4-DIPHOSPHOCYTIDYL-2-C-METHYL-D-ERYTHRITOL KINASE, CHLOROPLASTIC"/>
    <property type="match status" value="1"/>
</dbReference>
<protein>
    <recommendedName>
        <fullName evidence="3 9">4-diphosphocytidyl-2-C-methyl-D-erythritol kinase</fullName>
        <shortName evidence="9">CMK</shortName>
        <ecNumber evidence="2 9">2.7.1.148</ecNumber>
    </recommendedName>
    <alternativeName>
        <fullName evidence="8 9">4-(cytidine-5'-diphospho)-2-C-methyl-D-erythritol kinase</fullName>
    </alternativeName>
</protein>
<dbReference type="EC" id="2.7.1.148" evidence="2 9"/>
<dbReference type="UniPathway" id="UPA00056">
    <property type="reaction ID" value="UER00094"/>
</dbReference>
<name>A0A1G9QJY0_9SPHI</name>
<dbReference type="InterPro" id="IPR014721">
    <property type="entry name" value="Ribsml_uS5_D2-typ_fold_subgr"/>
</dbReference>
<keyword evidence="5 9" id="KW-0547">Nucleotide-binding</keyword>
<feature type="binding site" evidence="9">
    <location>
        <begin position="90"/>
        <end position="100"/>
    </location>
    <ligand>
        <name>ATP</name>
        <dbReference type="ChEBI" id="CHEBI:30616"/>
    </ligand>
</feature>
<dbReference type="RefSeq" id="WP_090701847.1">
    <property type="nucleotide sequence ID" value="NZ_FNHH01000006.1"/>
</dbReference>
<feature type="domain" description="GHMP kinase C-terminal" evidence="11">
    <location>
        <begin position="203"/>
        <end position="252"/>
    </location>
</feature>
<comment type="function">
    <text evidence="9">Catalyzes the phosphorylation of the position 2 hydroxy group of 4-diphosphocytidyl-2C-methyl-D-erythritol.</text>
</comment>
<keyword evidence="13" id="KW-1185">Reference proteome</keyword>
<sequence length="267" mass="29153">MILFPNAKINIGLNILSRRTDGYHNLETIFYPLVIRDALEVVEADQLEFTSSGLAIPGNATDNLCIKAYNLLALDHKLPPVHIHLHKHIPIGAGLGGGSADASFFIRLMNEKFGLGMDVIQMEAYASQLGSDCAFFIKNKPALAVGKGDQLQTIDLDLGKYFIVLVMPAVQVSTSEAYRGVSPAAVSSPLSDLIRLPVEEWRSVIKNDFEPSVFSQYPIIGEIKSKLYNAGALFSSMSGSGSSVFGIFKEELKLPDLEQNNKIFYGV</sequence>
<keyword evidence="6 9" id="KW-0418">Kinase</keyword>
<comment type="catalytic activity">
    <reaction evidence="9">
        <text>4-CDP-2-C-methyl-D-erythritol + ATP = 4-CDP-2-C-methyl-D-erythritol 2-phosphate + ADP + H(+)</text>
        <dbReference type="Rhea" id="RHEA:18437"/>
        <dbReference type="ChEBI" id="CHEBI:15378"/>
        <dbReference type="ChEBI" id="CHEBI:30616"/>
        <dbReference type="ChEBI" id="CHEBI:57823"/>
        <dbReference type="ChEBI" id="CHEBI:57919"/>
        <dbReference type="ChEBI" id="CHEBI:456216"/>
        <dbReference type="EC" id="2.7.1.148"/>
    </reaction>
</comment>
<dbReference type="NCBIfam" id="TIGR00154">
    <property type="entry name" value="ispE"/>
    <property type="match status" value="1"/>
</dbReference>
<dbReference type="Pfam" id="PF08544">
    <property type="entry name" value="GHMP_kinases_C"/>
    <property type="match status" value="1"/>
</dbReference>
<dbReference type="AlphaFoldDB" id="A0A1G9QJY0"/>
<dbReference type="Gene3D" id="3.30.230.10">
    <property type="match status" value="1"/>
</dbReference>
<reference evidence="13" key="1">
    <citation type="submission" date="2016-10" db="EMBL/GenBank/DDBJ databases">
        <authorList>
            <person name="Varghese N."/>
            <person name="Submissions S."/>
        </authorList>
    </citation>
    <scope>NUCLEOTIDE SEQUENCE [LARGE SCALE GENOMIC DNA]</scope>
    <source>
        <strain evidence="13">DSM 24536</strain>
    </source>
</reference>
<proteinExistence type="inferred from homology"/>
<dbReference type="InterPro" id="IPR004424">
    <property type="entry name" value="IspE"/>
</dbReference>
<comment type="similarity">
    <text evidence="1 9">Belongs to the GHMP kinase family. IspE subfamily.</text>
</comment>
<dbReference type="Proteomes" id="UP000199226">
    <property type="component" value="Unassembled WGS sequence"/>
</dbReference>
<gene>
    <name evidence="9" type="primary">ispE</name>
    <name evidence="12" type="ORF">SAMN05421813_10646</name>
</gene>
<dbReference type="GO" id="GO:0050515">
    <property type="term" value="F:4-(cytidine 5'-diphospho)-2-C-methyl-D-erythritol kinase activity"/>
    <property type="evidence" value="ECO:0007669"/>
    <property type="project" value="UniProtKB-UniRule"/>
</dbReference>
<dbReference type="EMBL" id="FNHH01000006">
    <property type="protein sequence ID" value="SDM10575.1"/>
    <property type="molecule type" value="Genomic_DNA"/>
</dbReference>
<dbReference type="STRING" id="990371.SAMN05421813_10646"/>
<dbReference type="SUPFAM" id="SSF55060">
    <property type="entry name" value="GHMP Kinase, C-terminal domain"/>
    <property type="match status" value="1"/>
</dbReference>
<keyword evidence="4 9" id="KW-0808">Transferase</keyword>
<dbReference type="InterPro" id="IPR013750">
    <property type="entry name" value="GHMP_kinase_C_dom"/>
</dbReference>
<feature type="active site" evidence="9">
    <location>
        <position position="132"/>
    </location>
</feature>
<feature type="domain" description="GHMP kinase N-terminal" evidence="10">
    <location>
        <begin position="63"/>
        <end position="137"/>
    </location>
</feature>
<accession>A0A1G9QJY0</accession>
<dbReference type="PANTHER" id="PTHR43527">
    <property type="entry name" value="4-DIPHOSPHOCYTIDYL-2-C-METHYL-D-ERYTHRITOL KINASE, CHLOROPLASTIC"/>
    <property type="match status" value="1"/>
</dbReference>
<evidence type="ECO:0000256" key="4">
    <source>
        <dbReference type="ARBA" id="ARBA00022679"/>
    </source>
</evidence>
<evidence type="ECO:0000256" key="3">
    <source>
        <dbReference type="ARBA" id="ARBA00017473"/>
    </source>
</evidence>
<evidence type="ECO:0000313" key="12">
    <source>
        <dbReference type="EMBL" id="SDM10575.1"/>
    </source>
</evidence>
<organism evidence="12 13">
    <name type="scientific">Daejeonella rubra</name>
    <dbReference type="NCBI Taxonomy" id="990371"/>
    <lineage>
        <taxon>Bacteria</taxon>
        <taxon>Pseudomonadati</taxon>
        <taxon>Bacteroidota</taxon>
        <taxon>Sphingobacteriia</taxon>
        <taxon>Sphingobacteriales</taxon>
        <taxon>Sphingobacteriaceae</taxon>
        <taxon>Daejeonella</taxon>
    </lineage>
</organism>
<dbReference type="Pfam" id="PF00288">
    <property type="entry name" value="GHMP_kinases_N"/>
    <property type="match status" value="1"/>
</dbReference>
<evidence type="ECO:0000256" key="8">
    <source>
        <dbReference type="ARBA" id="ARBA00032554"/>
    </source>
</evidence>
<evidence type="ECO:0000259" key="11">
    <source>
        <dbReference type="Pfam" id="PF08544"/>
    </source>
</evidence>
<dbReference type="InterPro" id="IPR020568">
    <property type="entry name" value="Ribosomal_Su5_D2-typ_SF"/>
</dbReference>
<evidence type="ECO:0000256" key="9">
    <source>
        <dbReference type="HAMAP-Rule" id="MF_00061"/>
    </source>
</evidence>